<evidence type="ECO:0000313" key="8">
    <source>
        <dbReference type="EMBL" id="OGY59341.1"/>
    </source>
</evidence>
<keyword evidence="4" id="KW-0489">Methyltransferase</keyword>
<evidence type="ECO:0000256" key="2">
    <source>
        <dbReference type="ARBA" id="ARBA00003015"/>
    </source>
</evidence>
<dbReference type="EMBL" id="MHIX01000017">
    <property type="protein sequence ID" value="OGY59341.1"/>
    <property type="molecule type" value="Genomic_DNA"/>
</dbReference>
<evidence type="ECO:0000256" key="6">
    <source>
        <dbReference type="ARBA" id="ARBA00022691"/>
    </source>
</evidence>
<gene>
    <name evidence="8" type="ORF">A3F24_00630</name>
</gene>
<dbReference type="GO" id="GO:0008176">
    <property type="term" value="F:tRNA (guanine(46)-N7)-methyltransferase activity"/>
    <property type="evidence" value="ECO:0007669"/>
    <property type="project" value="UniProtKB-EC"/>
</dbReference>
<comment type="catalytic activity">
    <reaction evidence="1">
        <text>guanosine(46) in tRNA + S-adenosyl-L-methionine = N(7)-methylguanosine(46) in tRNA + S-adenosyl-L-homocysteine</text>
        <dbReference type="Rhea" id="RHEA:42708"/>
        <dbReference type="Rhea" id="RHEA-COMP:10188"/>
        <dbReference type="Rhea" id="RHEA-COMP:10189"/>
        <dbReference type="ChEBI" id="CHEBI:57856"/>
        <dbReference type="ChEBI" id="CHEBI:59789"/>
        <dbReference type="ChEBI" id="CHEBI:74269"/>
        <dbReference type="ChEBI" id="CHEBI:74480"/>
        <dbReference type="EC" id="2.1.1.33"/>
    </reaction>
</comment>
<dbReference type="AlphaFoldDB" id="A0A1G1Z3V7"/>
<dbReference type="SUPFAM" id="SSF53335">
    <property type="entry name" value="S-adenosyl-L-methionine-dependent methyltransferases"/>
    <property type="match status" value="1"/>
</dbReference>
<dbReference type="EC" id="2.1.1.33" evidence="3"/>
<protein>
    <recommendedName>
        <fullName evidence="3">tRNA (guanine(46)-N(7))-methyltransferase</fullName>
        <ecNumber evidence="3">2.1.1.33</ecNumber>
    </recommendedName>
</protein>
<dbReference type="STRING" id="1797689.A3F24_00630"/>
<dbReference type="PANTHER" id="PTHR13610">
    <property type="entry name" value="METHYLTRANSFERASE DOMAIN-CONTAINING PROTEIN"/>
    <property type="match status" value="1"/>
</dbReference>
<organism evidence="8 9">
    <name type="scientific">Candidatus Colwellbacteria bacterium RIFCSPHIGHO2_12_FULL_44_17</name>
    <dbReference type="NCBI Taxonomy" id="1797689"/>
    <lineage>
        <taxon>Bacteria</taxon>
        <taxon>Candidatus Colwelliibacteriota</taxon>
    </lineage>
</organism>
<evidence type="ECO:0000256" key="3">
    <source>
        <dbReference type="ARBA" id="ARBA00011977"/>
    </source>
</evidence>
<name>A0A1G1Z3V7_9BACT</name>
<dbReference type="InterPro" id="IPR026170">
    <property type="entry name" value="FAM173A/B"/>
</dbReference>
<accession>A0A1G1Z3V7</accession>
<dbReference type="Pfam" id="PF02390">
    <property type="entry name" value="Methyltransf_4"/>
    <property type="match status" value="1"/>
</dbReference>
<evidence type="ECO:0000313" key="9">
    <source>
        <dbReference type="Proteomes" id="UP000178515"/>
    </source>
</evidence>
<proteinExistence type="predicted"/>
<evidence type="ECO:0000256" key="4">
    <source>
        <dbReference type="ARBA" id="ARBA00022603"/>
    </source>
</evidence>
<keyword evidence="6" id="KW-0949">S-adenosyl-L-methionine</keyword>
<dbReference type="InterPro" id="IPR029063">
    <property type="entry name" value="SAM-dependent_MTases_sf"/>
</dbReference>
<keyword evidence="7" id="KW-0819">tRNA processing</keyword>
<keyword evidence="5" id="KW-0808">Transferase</keyword>
<dbReference type="Gene3D" id="3.40.50.150">
    <property type="entry name" value="Vaccinia Virus protein VP39"/>
    <property type="match status" value="1"/>
</dbReference>
<dbReference type="PANTHER" id="PTHR13610:SF11">
    <property type="entry name" value="METHYLTRANSFERASE DOMAIN-CONTAINING PROTEIN"/>
    <property type="match status" value="1"/>
</dbReference>
<evidence type="ECO:0000256" key="1">
    <source>
        <dbReference type="ARBA" id="ARBA00000142"/>
    </source>
</evidence>
<evidence type="ECO:0000256" key="7">
    <source>
        <dbReference type="ARBA" id="ARBA00022694"/>
    </source>
</evidence>
<reference evidence="8 9" key="1">
    <citation type="journal article" date="2016" name="Nat. Commun.">
        <title>Thousands of microbial genomes shed light on interconnected biogeochemical processes in an aquifer system.</title>
        <authorList>
            <person name="Anantharaman K."/>
            <person name="Brown C.T."/>
            <person name="Hug L.A."/>
            <person name="Sharon I."/>
            <person name="Castelle C.J."/>
            <person name="Probst A.J."/>
            <person name="Thomas B.C."/>
            <person name="Singh A."/>
            <person name="Wilkins M.J."/>
            <person name="Karaoz U."/>
            <person name="Brodie E.L."/>
            <person name="Williams K.H."/>
            <person name="Hubbard S.S."/>
            <person name="Banfield J.F."/>
        </authorList>
    </citation>
    <scope>NUCLEOTIDE SEQUENCE [LARGE SCALE GENOMIC DNA]</scope>
</reference>
<dbReference type="GO" id="GO:0016279">
    <property type="term" value="F:protein-lysine N-methyltransferase activity"/>
    <property type="evidence" value="ECO:0007669"/>
    <property type="project" value="InterPro"/>
</dbReference>
<comment type="caution">
    <text evidence="8">The sequence shown here is derived from an EMBL/GenBank/DDBJ whole genome shotgun (WGS) entry which is preliminary data.</text>
</comment>
<evidence type="ECO:0000256" key="5">
    <source>
        <dbReference type="ARBA" id="ARBA00022679"/>
    </source>
</evidence>
<sequence length="172" mass="19345">MADAIALVIILIVLITHAYATFIAAPWTPIKKSDINRLIGLAEIKDSDIVYDLGAGDGRIVLEIAKQFPTTRVVGFEISITLFLVAVARLRLAGVRNARILFKNFYKQNLAEANVVTIFLMPFAMKKLERQFKSQLKPGTRILSYCFPLPESQGETDKPTKNDRAIYKYVVR</sequence>
<dbReference type="InterPro" id="IPR003358">
    <property type="entry name" value="tRNA_(Gua-N-7)_MeTrfase_Trmb"/>
</dbReference>
<dbReference type="Proteomes" id="UP000178515">
    <property type="component" value="Unassembled WGS sequence"/>
</dbReference>
<comment type="function">
    <text evidence="2">Catalyzes the formation of N(7)-methylguanine at position 46 (m7G46) in tRNA.</text>
</comment>